<dbReference type="InterPro" id="IPR000873">
    <property type="entry name" value="AMP-dep_synth/lig_dom"/>
</dbReference>
<dbReference type="EMBL" id="FNTD01000004">
    <property type="protein sequence ID" value="SEE09325.1"/>
    <property type="molecule type" value="Genomic_DNA"/>
</dbReference>
<proteinExistence type="inferred from homology"/>
<dbReference type="AlphaFoldDB" id="A0A1H5G0X2"/>
<dbReference type="GO" id="GO:0031956">
    <property type="term" value="F:medium-chain fatty acid-CoA ligase activity"/>
    <property type="evidence" value="ECO:0007669"/>
    <property type="project" value="TreeGrafter"/>
</dbReference>
<feature type="domain" description="AMP-binding enzyme C-terminal" evidence="4">
    <location>
        <begin position="452"/>
        <end position="528"/>
    </location>
</feature>
<evidence type="ECO:0000256" key="1">
    <source>
        <dbReference type="ARBA" id="ARBA00006432"/>
    </source>
</evidence>
<dbReference type="GO" id="GO:0006631">
    <property type="term" value="P:fatty acid metabolic process"/>
    <property type="evidence" value="ECO:0007669"/>
    <property type="project" value="TreeGrafter"/>
</dbReference>
<dbReference type="RefSeq" id="WP_107409232.1">
    <property type="nucleotide sequence ID" value="NZ_FNTD01000004.1"/>
</dbReference>
<dbReference type="Pfam" id="PF13193">
    <property type="entry name" value="AMP-binding_C"/>
    <property type="match status" value="1"/>
</dbReference>
<dbReference type="Proteomes" id="UP000182375">
    <property type="component" value="Unassembled WGS sequence"/>
</dbReference>
<name>A0A1H5G0X2_9ACTN</name>
<dbReference type="InterPro" id="IPR045851">
    <property type="entry name" value="AMP-bd_C_sf"/>
</dbReference>
<evidence type="ECO:0000259" key="4">
    <source>
        <dbReference type="Pfam" id="PF13193"/>
    </source>
</evidence>
<dbReference type="Gene3D" id="3.30.300.30">
    <property type="match status" value="1"/>
</dbReference>
<dbReference type="Gene3D" id="3.40.50.12780">
    <property type="entry name" value="N-terminal domain of ligase-like"/>
    <property type="match status" value="1"/>
</dbReference>
<dbReference type="InterPro" id="IPR042099">
    <property type="entry name" value="ANL_N_sf"/>
</dbReference>
<keyword evidence="2" id="KW-0436">Ligase</keyword>
<dbReference type="STRING" id="67331.SAMN04490357_6886"/>
<dbReference type="PROSITE" id="PS00455">
    <property type="entry name" value="AMP_BINDING"/>
    <property type="match status" value="1"/>
</dbReference>
<dbReference type="Pfam" id="PF00501">
    <property type="entry name" value="AMP-binding"/>
    <property type="match status" value="1"/>
</dbReference>
<dbReference type="GeneID" id="95515904"/>
<sequence>MRTITAPPADRALLESLRPADTTVPLSSHTVGSLLREVAAERPDRIALESVPQGGGTPRRWTYAQLLAEAEGVAAGLRERVGLGARVALWAPNVPEWPVIEYAAALAGVTLVTLNPALRAEELDHALRTSEAQLLLHADRSRDYDMAEVARTVAAGLPGLRHVLSLSEPGALRGSAPLPSREEIVAAGVPAQIQFTSGTTGAPKAVLLSHRSVVNVARLTFEGLGVRDGATVVSPLPMFHTAGAVISCLGPLWCGGTFTLLERFEPAVLLEVLRRSPGAVLTSVPTILTALGNAARAAAGAPVRLSAVLTGAAPVRAQLIRETEELFSTTVFNLYGQTELASVLTLTRPGDTAEEKTSTVGRPLPHASCKIVDPDTGRVQPLGVVGEICARGYQQLLAYYGDPAATARKVDADGWVRTGDLGSMDATGALRIEGRLGDLVIRGGENIAPGPVETFLSTLPGVRDAVVVGVPDDLWGEVVAAVLLPSPGEQALPDPDFLVERCRERLSPHTVPTQWFTADALPLTASGKVRKFRVRELIAQGALTRLDTPAPRTR</sequence>
<evidence type="ECO:0000313" key="6">
    <source>
        <dbReference type="Proteomes" id="UP000182375"/>
    </source>
</evidence>
<evidence type="ECO:0000256" key="2">
    <source>
        <dbReference type="ARBA" id="ARBA00022598"/>
    </source>
</evidence>
<dbReference type="InterPro" id="IPR025110">
    <property type="entry name" value="AMP-bd_C"/>
</dbReference>
<organism evidence="5 6">
    <name type="scientific">Streptomyces misionensis</name>
    <dbReference type="NCBI Taxonomy" id="67331"/>
    <lineage>
        <taxon>Bacteria</taxon>
        <taxon>Bacillati</taxon>
        <taxon>Actinomycetota</taxon>
        <taxon>Actinomycetes</taxon>
        <taxon>Kitasatosporales</taxon>
        <taxon>Streptomycetaceae</taxon>
        <taxon>Streptomyces</taxon>
    </lineage>
</organism>
<feature type="domain" description="AMP-dependent synthetase/ligase" evidence="3">
    <location>
        <begin position="36"/>
        <end position="400"/>
    </location>
</feature>
<comment type="similarity">
    <text evidence="1">Belongs to the ATP-dependent AMP-binding enzyme family.</text>
</comment>
<reference evidence="5 6" key="1">
    <citation type="submission" date="2016-10" db="EMBL/GenBank/DDBJ databases">
        <authorList>
            <person name="de Groot N.N."/>
        </authorList>
    </citation>
    <scope>NUCLEOTIDE SEQUENCE [LARGE SCALE GENOMIC DNA]</scope>
    <source>
        <strain evidence="5 6">DSM 40306</strain>
    </source>
</reference>
<evidence type="ECO:0000313" key="5">
    <source>
        <dbReference type="EMBL" id="SEE09325.1"/>
    </source>
</evidence>
<dbReference type="SUPFAM" id="SSF56801">
    <property type="entry name" value="Acetyl-CoA synthetase-like"/>
    <property type="match status" value="1"/>
</dbReference>
<dbReference type="InterPro" id="IPR020845">
    <property type="entry name" value="AMP-binding_CS"/>
</dbReference>
<accession>A0A1H5G0X2</accession>
<dbReference type="PANTHER" id="PTHR43201">
    <property type="entry name" value="ACYL-COA SYNTHETASE"/>
    <property type="match status" value="1"/>
</dbReference>
<evidence type="ECO:0000259" key="3">
    <source>
        <dbReference type="Pfam" id="PF00501"/>
    </source>
</evidence>
<dbReference type="PANTHER" id="PTHR43201:SF5">
    <property type="entry name" value="MEDIUM-CHAIN ACYL-COA LIGASE ACSF2, MITOCHONDRIAL"/>
    <property type="match status" value="1"/>
</dbReference>
<protein>
    <submittedName>
        <fullName evidence="5">Fatty-acyl-CoA synthase</fullName>
    </submittedName>
</protein>
<gene>
    <name evidence="5" type="ORF">SAMN04490357_6886</name>
</gene>